<keyword evidence="2" id="KW-1185">Reference proteome</keyword>
<comment type="caution">
    <text evidence="1">The sequence shown here is derived from an EMBL/GenBank/DDBJ whole genome shotgun (WGS) entry which is preliminary data.</text>
</comment>
<dbReference type="AlphaFoldDB" id="A0A439CRN9"/>
<accession>A0A439CRN9</accession>
<organism evidence="1 2">
    <name type="scientific">Xylaria grammica</name>
    <dbReference type="NCBI Taxonomy" id="363999"/>
    <lineage>
        <taxon>Eukaryota</taxon>
        <taxon>Fungi</taxon>
        <taxon>Dikarya</taxon>
        <taxon>Ascomycota</taxon>
        <taxon>Pezizomycotina</taxon>
        <taxon>Sordariomycetes</taxon>
        <taxon>Xylariomycetidae</taxon>
        <taxon>Xylariales</taxon>
        <taxon>Xylariaceae</taxon>
        <taxon>Xylaria</taxon>
    </lineage>
</organism>
<gene>
    <name evidence="1" type="ORF">EKO27_g10298</name>
</gene>
<protein>
    <submittedName>
        <fullName evidence="1">Uncharacterized protein</fullName>
    </submittedName>
</protein>
<reference evidence="1 2" key="1">
    <citation type="submission" date="2018-12" db="EMBL/GenBank/DDBJ databases">
        <title>Draft genome sequence of Xylaria grammica IHI A82.</title>
        <authorList>
            <person name="Buettner E."/>
            <person name="Kellner H."/>
        </authorList>
    </citation>
    <scope>NUCLEOTIDE SEQUENCE [LARGE SCALE GENOMIC DNA]</scope>
    <source>
        <strain evidence="1 2">IHI A82</strain>
    </source>
</reference>
<dbReference type="Proteomes" id="UP000286045">
    <property type="component" value="Unassembled WGS sequence"/>
</dbReference>
<proteinExistence type="predicted"/>
<dbReference type="EMBL" id="RYZI01000515">
    <property type="protein sequence ID" value="RWA04810.1"/>
    <property type="molecule type" value="Genomic_DNA"/>
</dbReference>
<evidence type="ECO:0000313" key="2">
    <source>
        <dbReference type="Proteomes" id="UP000286045"/>
    </source>
</evidence>
<evidence type="ECO:0000313" key="1">
    <source>
        <dbReference type="EMBL" id="RWA04810.1"/>
    </source>
</evidence>
<name>A0A439CRN9_9PEZI</name>
<sequence length="180" mass="20332">MPMPRSLSEHPTPAQAYELGVVYAAILRHVFTHPEFHYLEPPTAAISKIDHERTPRGLFFTADFIQNTYIKNVLPFLPAGATRKCKELGNAWAYADATYQWEWTWDAEAGAMKDANGNVVEFPRLSASQLTDNITDLTTRNFFAKKLILENETDLKAKIMLGNRTIDFGEDARAAARKLD</sequence>